<dbReference type="AlphaFoldDB" id="A0A9W7XK27"/>
<accession>A0A9W7XK27</accession>
<sequence length="329" mass="35674">MLIDTFELAIFVPSRLDGRALEAVVTFTVARPYAPTDTDTRAHSDAPANQPVDSNRAIVFLHPYAPLGGRFQNKVIADIDSHLGRRVALTVAFNLRGAGRSEGRTSWTGVAEQEDLRSILDMLSSRKLLLHPDRHPAAARRSLLLQMQARGFLDANADVDALDGVPLPSVASTLLCGYSYGAMISAAIAPTEYPLLAIDYAHISYPYGVVWALALHKRSWYLQRIADSVAAAAAAHAAGAEHASRTLFVAGTCDSYTSIAAYSRWWDQLWACAVQAVTSAVSAANDAESLEAAAQAVAVVRVPNADHGWIRREADIVDAIEAWWWQPRS</sequence>
<dbReference type="PANTHER" id="PTHR42103:SF2">
    <property type="entry name" value="AB HYDROLASE-1 DOMAIN-CONTAINING PROTEIN"/>
    <property type="match status" value="1"/>
</dbReference>
<organism evidence="1 2">
    <name type="scientific">Coemansia asiatica</name>
    <dbReference type="NCBI Taxonomy" id="1052880"/>
    <lineage>
        <taxon>Eukaryota</taxon>
        <taxon>Fungi</taxon>
        <taxon>Fungi incertae sedis</taxon>
        <taxon>Zoopagomycota</taxon>
        <taxon>Kickxellomycotina</taxon>
        <taxon>Kickxellomycetes</taxon>
        <taxon>Kickxellales</taxon>
        <taxon>Kickxellaceae</taxon>
        <taxon>Coemansia</taxon>
    </lineage>
</organism>
<dbReference type="SUPFAM" id="SSF53474">
    <property type="entry name" value="alpha/beta-Hydrolases"/>
    <property type="match status" value="1"/>
</dbReference>
<dbReference type="PANTHER" id="PTHR42103">
    <property type="entry name" value="ALPHA/BETA-HYDROLASES SUPERFAMILY PROTEIN"/>
    <property type="match status" value="1"/>
</dbReference>
<evidence type="ECO:0008006" key="3">
    <source>
        <dbReference type="Google" id="ProtNLM"/>
    </source>
</evidence>
<reference evidence="1" key="1">
    <citation type="submission" date="2022-07" db="EMBL/GenBank/DDBJ databases">
        <title>Phylogenomic reconstructions and comparative analyses of Kickxellomycotina fungi.</title>
        <authorList>
            <person name="Reynolds N.K."/>
            <person name="Stajich J.E."/>
            <person name="Barry K."/>
            <person name="Grigoriev I.V."/>
            <person name="Crous P."/>
            <person name="Smith M.E."/>
        </authorList>
    </citation>
    <scope>NUCLEOTIDE SEQUENCE</scope>
    <source>
        <strain evidence="1">NBRC 105413</strain>
    </source>
</reference>
<evidence type="ECO:0000313" key="2">
    <source>
        <dbReference type="Proteomes" id="UP001145021"/>
    </source>
</evidence>
<dbReference type="Proteomes" id="UP001145021">
    <property type="component" value="Unassembled WGS sequence"/>
</dbReference>
<proteinExistence type="predicted"/>
<comment type="caution">
    <text evidence="1">The sequence shown here is derived from an EMBL/GenBank/DDBJ whole genome shotgun (WGS) entry which is preliminary data.</text>
</comment>
<dbReference type="InterPro" id="IPR029058">
    <property type="entry name" value="AB_hydrolase_fold"/>
</dbReference>
<evidence type="ECO:0000313" key="1">
    <source>
        <dbReference type="EMBL" id="KAJ1644331.1"/>
    </source>
</evidence>
<name>A0A9W7XK27_9FUNG</name>
<gene>
    <name evidence="1" type="ORF">LPJ64_003972</name>
</gene>
<dbReference type="EMBL" id="JANBOH010000174">
    <property type="protein sequence ID" value="KAJ1644331.1"/>
    <property type="molecule type" value="Genomic_DNA"/>
</dbReference>
<protein>
    <recommendedName>
        <fullName evidence="3">AB hydrolase-1 domain-containing protein</fullName>
    </recommendedName>
</protein>
<dbReference type="Gene3D" id="3.40.50.1820">
    <property type="entry name" value="alpha/beta hydrolase"/>
    <property type="match status" value="1"/>
</dbReference>
<keyword evidence="2" id="KW-1185">Reference proteome</keyword>